<feature type="transmembrane region" description="Helical" evidence="7">
    <location>
        <begin position="224"/>
        <end position="242"/>
    </location>
</feature>
<protein>
    <recommendedName>
        <fullName evidence="7">Phosphatidylglycerol--prolipoprotein diacylglyceryl transferase</fullName>
        <ecNumber evidence="7">2.5.1.145</ecNumber>
    </recommendedName>
</protein>
<proteinExistence type="inferred from homology"/>
<dbReference type="HAMAP" id="MF_01147">
    <property type="entry name" value="Lgt"/>
    <property type="match status" value="1"/>
</dbReference>
<dbReference type="Pfam" id="PF01790">
    <property type="entry name" value="LGT"/>
    <property type="match status" value="1"/>
</dbReference>
<evidence type="ECO:0000256" key="5">
    <source>
        <dbReference type="ARBA" id="ARBA00022989"/>
    </source>
</evidence>
<evidence type="ECO:0000313" key="9">
    <source>
        <dbReference type="Proteomes" id="UP001255185"/>
    </source>
</evidence>
<dbReference type="EC" id="2.5.1.145" evidence="7"/>
<evidence type="ECO:0000256" key="6">
    <source>
        <dbReference type="ARBA" id="ARBA00023136"/>
    </source>
</evidence>
<comment type="function">
    <text evidence="7">Catalyzes the transfer of the diacylglyceryl group from phosphatidylglycerol to the sulfhydryl group of the N-terminal cysteine of a prolipoprotein, the first step in the formation of mature lipoproteins.</text>
</comment>
<comment type="caution">
    <text evidence="8">The sequence shown here is derived from an EMBL/GenBank/DDBJ whole genome shotgun (WGS) entry which is preliminary data.</text>
</comment>
<evidence type="ECO:0000256" key="2">
    <source>
        <dbReference type="ARBA" id="ARBA00022475"/>
    </source>
</evidence>
<keyword evidence="9" id="KW-1185">Reference proteome</keyword>
<evidence type="ECO:0000256" key="1">
    <source>
        <dbReference type="ARBA" id="ARBA00007150"/>
    </source>
</evidence>
<dbReference type="RefSeq" id="WP_310026889.1">
    <property type="nucleotide sequence ID" value="NZ_JAVDVI010000009.1"/>
</dbReference>
<reference evidence="8 9" key="1">
    <citation type="submission" date="2023-07" db="EMBL/GenBank/DDBJ databases">
        <title>Sorghum-associated microbial communities from plants grown in Nebraska, USA.</title>
        <authorList>
            <person name="Schachtman D."/>
        </authorList>
    </citation>
    <scope>NUCLEOTIDE SEQUENCE [LARGE SCALE GENOMIC DNA]</scope>
    <source>
        <strain evidence="8 9">3773</strain>
    </source>
</reference>
<comment type="similarity">
    <text evidence="1 7">Belongs to the Lgt family.</text>
</comment>
<feature type="transmembrane region" description="Helical" evidence="7">
    <location>
        <begin position="99"/>
        <end position="123"/>
    </location>
</feature>
<keyword evidence="3 7" id="KW-0808">Transferase</keyword>
<dbReference type="PANTHER" id="PTHR30589:SF0">
    <property type="entry name" value="PHOSPHATIDYLGLYCEROL--PROLIPOPROTEIN DIACYLGLYCERYL TRANSFERASE"/>
    <property type="match status" value="1"/>
</dbReference>
<sequence>MTHTLGIVWNPSEGIDLGFFIIRYYSLMWVVAFGLGWYITKKIFDRENEPVEKLDSLFIWTILATLVGARLGHVFFYQSELIFQDPLSVLLPIRTVPEFKFTGFSGLASHGAAIAIIIAMYYFSRKVMKRSMLWILDRIVVPVASGAIFVRLGNFFNSEIYGHETSGDAFYAVKFIREEEFWERKDVQDLTQAATEKEGYKMIQNDPQFSDILSQIPFRHPSQLYEAFGYVFVFLILFYAYWKTDVREKQGFLFGLFLVMLFTVRFIVEFVKQSQGGFEEELGLLSTGQWLSIPFVLIGLYFVFTAKKKTIV</sequence>
<feature type="transmembrane region" description="Helical" evidence="7">
    <location>
        <begin position="251"/>
        <end position="268"/>
    </location>
</feature>
<dbReference type="PANTHER" id="PTHR30589">
    <property type="entry name" value="PROLIPOPROTEIN DIACYLGLYCERYL TRANSFERASE"/>
    <property type="match status" value="1"/>
</dbReference>
<accession>A0ABU1TRB2</accession>
<keyword evidence="5 7" id="KW-1133">Transmembrane helix</keyword>
<organism evidence="8 9">
    <name type="scientific">Flavobacterium arsenatis</name>
    <dbReference type="NCBI Taxonomy" id="1484332"/>
    <lineage>
        <taxon>Bacteria</taxon>
        <taxon>Pseudomonadati</taxon>
        <taxon>Bacteroidota</taxon>
        <taxon>Flavobacteriia</taxon>
        <taxon>Flavobacteriales</taxon>
        <taxon>Flavobacteriaceae</taxon>
        <taxon>Flavobacterium</taxon>
    </lineage>
</organism>
<feature type="transmembrane region" description="Helical" evidence="7">
    <location>
        <begin position="58"/>
        <end position="79"/>
    </location>
</feature>
<keyword evidence="6 7" id="KW-0472">Membrane</keyword>
<dbReference type="InterPro" id="IPR001640">
    <property type="entry name" value="Lgt"/>
</dbReference>
<keyword evidence="4 7" id="KW-0812">Transmembrane</keyword>
<feature type="transmembrane region" description="Helical" evidence="7">
    <location>
        <begin position="288"/>
        <end position="306"/>
    </location>
</feature>
<feature type="transmembrane region" description="Helical" evidence="7">
    <location>
        <begin position="20"/>
        <end position="38"/>
    </location>
</feature>
<evidence type="ECO:0000256" key="7">
    <source>
        <dbReference type="HAMAP-Rule" id="MF_01147"/>
    </source>
</evidence>
<feature type="transmembrane region" description="Helical" evidence="7">
    <location>
        <begin position="135"/>
        <end position="156"/>
    </location>
</feature>
<dbReference type="Proteomes" id="UP001255185">
    <property type="component" value="Unassembled WGS sequence"/>
</dbReference>
<comment type="catalytic activity">
    <reaction evidence="7">
        <text>L-cysteinyl-[prolipoprotein] + a 1,2-diacyl-sn-glycero-3-phospho-(1'-sn-glycerol) = an S-1,2-diacyl-sn-glyceryl-L-cysteinyl-[prolipoprotein] + sn-glycerol 1-phosphate + H(+)</text>
        <dbReference type="Rhea" id="RHEA:56712"/>
        <dbReference type="Rhea" id="RHEA-COMP:14679"/>
        <dbReference type="Rhea" id="RHEA-COMP:14680"/>
        <dbReference type="ChEBI" id="CHEBI:15378"/>
        <dbReference type="ChEBI" id="CHEBI:29950"/>
        <dbReference type="ChEBI" id="CHEBI:57685"/>
        <dbReference type="ChEBI" id="CHEBI:64716"/>
        <dbReference type="ChEBI" id="CHEBI:140658"/>
        <dbReference type="EC" id="2.5.1.145"/>
    </reaction>
</comment>
<comment type="subcellular location">
    <subcellularLocation>
        <location evidence="7">Cell membrane</location>
        <topology evidence="7">Multi-pass membrane protein</topology>
    </subcellularLocation>
</comment>
<dbReference type="EMBL" id="JAVDVI010000009">
    <property type="protein sequence ID" value="MDR6968347.1"/>
    <property type="molecule type" value="Genomic_DNA"/>
</dbReference>
<name>A0ABU1TRB2_9FLAO</name>
<evidence type="ECO:0000313" key="8">
    <source>
        <dbReference type="EMBL" id="MDR6968347.1"/>
    </source>
</evidence>
<comment type="pathway">
    <text evidence="7">Protein modification; lipoprotein biosynthesis (diacylglyceryl transfer).</text>
</comment>
<dbReference type="GO" id="GO:0016740">
    <property type="term" value="F:transferase activity"/>
    <property type="evidence" value="ECO:0007669"/>
    <property type="project" value="UniProtKB-KW"/>
</dbReference>
<gene>
    <name evidence="7" type="primary">lgt</name>
    <name evidence="8" type="ORF">J2X31_002364</name>
</gene>
<evidence type="ECO:0000256" key="3">
    <source>
        <dbReference type="ARBA" id="ARBA00022679"/>
    </source>
</evidence>
<keyword evidence="2 7" id="KW-1003">Cell membrane</keyword>
<feature type="binding site" evidence="7">
    <location>
        <position position="151"/>
    </location>
    <ligand>
        <name>a 1,2-diacyl-sn-glycero-3-phospho-(1'-sn-glycerol)</name>
        <dbReference type="ChEBI" id="CHEBI:64716"/>
    </ligand>
</feature>
<dbReference type="NCBIfam" id="TIGR00544">
    <property type="entry name" value="lgt"/>
    <property type="match status" value="1"/>
</dbReference>
<evidence type="ECO:0000256" key="4">
    <source>
        <dbReference type="ARBA" id="ARBA00022692"/>
    </source>
</evidence>